<reference evidence="1 2" key="1">
    <citation type="submission" date="2018-01" db="EMBL/GenBank/DDBJ databases">
        <title>G. obscuriglobus.</title>
        <authorList>
            <person name="Franke J."/>
            <person name="Blomberg W."/>
            <person name="Selmecki A."/>
        </authorList>
    </citation>
    <scope>NUCLEOTIDE SEQUENCE [LARGE SCALE GENOMIC DNA]</scope>
    <source>
        <strain evidence="1 2">DSM 5831</strain>
    </source>
</reference>
<dbReference type="InterPro" id="IPR003489">
    <property type="entry name" value="RHF/RaiA"/>
</dbReference>
<name>A0A2Z3HAZ8_9BACT</name>
<dbReference type="KEGG" id="gog:C1280_34160"/>
<dbReference type="InterPro" id="IPR036567">
    <property type="entry name" value="RHF-like"/>
</dbReference>
<dbReference type="Gene3D" id="3.30.160.100">
    <property type="entry name" value="Ribosome hibernation promotion factor-like"/>
    <property type="match status" value="1"/>
</dbReference>
<dbReference type="Pfam" id="PF02482">
    <property type="entry name" value="Ribosomal_S30AE"/>
    <property type="match status" value="1"/>
</dbReference>
<organism evidence="1 2">
    <name type="scientific">Gemmata obscuriglobus</name>
    <dbReference type="NCBI Taxonomy" id="114"/>
    <lineage>
        <taxon>Bacteria</taxon>
        <taxon>Pseudomonadati</taxon>
        <taxon>Planctomycetota</taxon>
        <taxon>Planctomycetia</taxon>
        <taxon>Gemmatales</taxon>
        <taxon>Gemmataceae</taxon>
        <taxon>Gemmata</taxon>
    </lineage>
</organism>
<dbReference type="Proteomes" id="UP000245802">
    <property type="component" value="Chromosome"/>
</dbReference>
<dbReference type="SUPFAM" id="SSF69754">
    <property type="entry name" value="Ribosome binding protein Y (YfiA homologue)"/>
    <property type="match status" value="1"/>
</dbReference>
<accession>A0A2Z3HAZ8</accession>
<evidence type="ECO:0000313" key="1">
    <source>
        <dbReference type="EMBL" id="AWM41552.1"/>
    </source>
</evidence>
<dbReference type="EMBL" id="CP025958">
    <property type="protein sequence ID" value="AWM41552.1"/>
    <property type="molecule type" value="Genomic_DNA"/>
</dbReference>
<dbReference type="AlphaFoldDB" id="A0A2Z3HAZ8"/>
<protein>
    <submittedName>
        <fullName evidence="1">Ribosomal subunit interface protein</fullName>
    </submittedName>
</protein>
<evidence type="ECO:0000313" key="2">
    <source>
        <dbReference type="Proteomes" id="UP000245802"/>
    </source>
</evidence>
<gene>
    <name evidence="1" type="ORF">C1280_34160</name>
</gene>
<sequence>MAVQSRVADSFRRRAVIFQVRTDNHIRNSAAFAESIRTDVETAIGDRFGDRLRRVEVYLEDVNSDKGGIDTRCSVEVHLAGRPAVAAHDVAADVETAVDGAVERVLRVIEKQLGRQDDRAGHTSAAGDQGM</sequence>
<keyword evidence="2" id="KW-1185">Reference proteome</keyword>
<proteinExistence type="predicted"/>